<proteinExistence type="predicted"/>
<name>A0A9N8WJ81_FUNMO</name>
<evidence type="ECO:0000313" key="2">
    <source>
        <dbReference type="Proteomes" id="UP000789375"/>
    </source>
</evidence>
<keyword evidence="2" id="KW-1185">Reference proteome</keyword>
<organism evidence="1 2">
    <name type="scientific">Funneliformis mosseae</name>
    <name type="common">Endomycorrhizal fungus</name>
    <name type="synonym">Glomus mosseae</name>
    <dbReference type="NCBI Taxonomy" id="27381"/>
    <lineage>
        <taxon>Eukaryota</taxon>
        <taxon>Fungi</taxon>
        <taxon>Fungi incertae sedis</taxon>
        <taxon>Mucoromycota</taxon>
        <taxon>Glomeromycotina</taxon>
        <taxon>Glomeromycetes</taxon>
        <taxon>Glomerales</taxon>
        <taxon>Glomeraceae</taxon>
        <taxon>Funneliformis</taxon>
    </lineage>
</organism>
<dbReference type="AlphaFoldDB" id="A0A9N8WJ81"/>
<accession>A0A9N8WJ81</accession>
<protein>
    <submittedName>
        <fullName evidence="1">13678_t:CDS:1</fullName>
    </submittedName>
</protein>
<dbReference type="EMBL" id="CAJVPP010000465">
    <property type="protein sequence ID" value="CAG8485280.1"/>
    <property type="molecule type" value="Genomic_DNA"/>
</dbReference>
<dbReference type="Proteomes" id="UP000789375">
    <property type="component" value="Unassembled WGS sequence"/>
</dbReference>
<gene>
    <name evidence="1" type="ORF">FMOSSE_LOCUS3238</name>
</gene>
<comment type="caution">
    <text evidence="1">The sequence shown here is derived from an EMBL/GenBank/DDBJ whole genome shotgun (WGS) entry which is preliminary data.</text>
</comment>
<sequence>MPCRSSIEHFSDSLFNLKSISVVDILAYYQKEFLNDNFKEIYDALAKDLEEVLMQCYLYVVNLETVGHEFVVLRASWKKQTLKQVRRDQKQSSLNTKKNVATVVDVETSKWVEEMTNNDEVLMYNMRRNAEDEPETARPENIKR</sequence>
<evidence type="ECO:0000313" key="1">
    <source>
        <dbReference type="EMBL" id="CAG8485280.1"/>
    </source>
</evidence>
<reference evidence="1" key="1">
    <citation type="submission" date="2021-06" db="EMBL/GenBank/DDBJ databases">
        <authorList>
            <person name="Kallberg Y."/>
            <person name="Tangrot J."/>
            <person name="Rosling A."/>
        </authorList>
    </citation>
    <scope>NUCLEOTIDE SEQUENCE</scope>
    <source>
        <strain evidence="1">87-6 pot B 2015</strain>
    </source>
</reference>